<sequence length="66" mass="6660">MILNASMQSPNSNSLMMIPSSANPFKMPGTSSASSSVAATSSGADGPGPHTNSPLEIRSLIGAQNR</sequence>
<evidence type="ECO:0000313" key="3">
    <source>
        <dbReference type="Proteomes" id="UP000005237"/>
    </source>
</evidence>
<reference evidence="3" key="1">
    <citation type="submission" date="2010-08" db="EMBL/GenBank/DDBJ databases">
        <authorList>
            <consortium name="Caenorhabditis japonica Sequencing Consortium"/>
            <person name="Wilson R.K."/>
        </authorList>
    </citation>
    <scope>NUCLEOTIDE SEQUENCE [LARGE SCALE GENOMIC DNA]</scope>
    <source>
        <strain evidence="3">DF5081</strain>
    </source>
</reference>
<evidence type="ECO:0000313" key="2">
    <source>
        <dbReference type="EnsemblMetazoa" id="CJA38567.1"/>
    </source>
</evidence>
<evidence type="ECO:0000256" key="1">
    <source>
        <dbReference type="SAM" id="MobiDB-lite"/>
    </source>
</evidence>
<dbReference type="EnsemblMetazoa" id="CJA38567.1">
    <property type="protein sequence ID" value="CJA38567.1"/>
    <property type="gene ID" value="WBGene00214414"/>
</dbReference>
<dbReference type="Proteomes" id="UP000005237">
    <property type="component" value="Unassembled WGS sequence"/>
</dbReference>
<keyword evidence="3" id="KW-1185">Reference proteome</keyword>
<dbReference type="AlphaFoldDB" id="A0A8R1ING0"/>
<feature type="compositionally biased region" description="Polar residues" evidence="1">
    <location>
        <begin position="1"/>
        <end position="23"/>
    </location>
</feature>
<feature type="region of interest" description="Disordered" evidence="1">
    <location>
        <begin position="1"/>
        <end position="66"/>
    </location>
</feature>
<proteinExistence type="predicted"/>
<reference evidence="2" key="2">
    <citation type="submission" date="2022-06" db="UniProtKB">
        <authorList>
            <consortium name="EnsemblMetazoa"/>
        </authorList>
    </citation>
    <scope>IDENTIFICATION</scope>
    <source>
        <strain evidence="2">DF5081</strain>
    </source>
</reference>
<name>A0A8R1ING0_CAEJA</name>
<protein>
    <submittedName>
        <fullName evidence="2">Uncharacterized protein</fullName>
    </submittedName>
</protein>
<feature type="compositionally biased region" description="Low complexity" evidence="1">
    <location>
        <begin position="29"/>
        <end position="44"/>
    </location>
</feature>
<accession>A0A8R1ING0</accession>
<organism evidence="2 3">
    <name type="scientific">Caenorhabditis japonica</name>
    <dbReference type="NCBI Taxonomy" id="281687"/>
    <lineage>
        <taxon>Eukaryota</taxon>
        <taxon>Metazoa</taxon>
        <taxon>Ecdysozoa</taxon>
        <taxon>Nematoda</taxon>
        <taxon>Chromadorea</taxon>
        <taxon>Rhabditida</taxon>
        <taxon>Rhabditina</taxon>
        <taxon>Rhabditomorpha</taxon>
        <taxon>Rhabditoidea</taxon>
        <taxon>Rhabditidae</taxon>
        <taxon>Peloderinae</taxon>
        <taxon>Caenorhabditis</taxon>
    </lineage>
</organism>